<dbReference type="AlphaFoldDB" id="A0A7J0BX78"/>
<evidence type="ECO:0000313" key="1">
    <source>
        <dbReference type="EMBL" id="GFM37781.1"/>
    </source>
</evidence>
<dbReference type="Proteomes" id="UP000503820">
    <property type="component" value="Unassembled WGS sequence"/>
</dbReference>
<dbReference type="InterPro" id="IPR029044">
    <property type="entry name" value="Nucleotide-diphossugar_trans"/>
</dbReference>
<name>A0A7J0BX78_9BACT</name>
<organism evidence="1 2">
    <name type="scientific">Desulfovibrio psychrotolerans</name>
    <dbReference type="NCBI Taxonomy" id="415242"/>
    <lineage>
        <taxon>Bacteria</taxon>
        <taxon>Pseudomonadati</taxon>
        <taxon>Thermodesulfobacteriota</taxon>
        <taxon>Desulfovibrionia</taxon>
        <taxon>Desulfovibrionales</taxon>
        <taxon>Desulfovibrionaceae</taxon>
        <taxon>Desulfovibrio</taxon>
    </lineage>
</organism>
<proteinExistence type="predicted"/>
<protein>
    <submittedName>
        <fullName evidence="1">Glycosyl transferase</fullName>
    </submittedName>
</protein>
<accession>A0A7J0BX78</accession>
<reference evidence="1 2" key="1">
    <citation type="submission" date="2020-05" db="EMBL/GenBank/DDBJ databases">
        <title>Draft genome sequence of Desulfovibrio psychrotolerans JS1T.</title>
        <authorList>
            <person name="Ueno A."/>
            <person name="Tamazawa S."/>
            <person name="Tamamura S."/>
            <person name="Murakami T."/>
            <person name="Kiyama T."/>
            <person name="Inomata H."/>
            <person name="Amano Y."/>
            <person name="Miyakawa K."/>
            <person name="Tamaki H."/>
            <person name="Naganuma T."/>
            <person name="Kaneko K."/>
        </authorList>
    </citation>
    <scope>NUCLEOTIDE SEQUENCE [LARGE SCALE GENOMIC DNA]</scope>
    <source>
        <strain evidence="1 2">JS1</strain>
    </source>
</reference>
<dbReference type="RefSeq" id="WP_174410419.1">
    <property type="nucleotide sequence ID" value="NZ_BLVP01000010.1"/>
</dbReference>
<evidence type="ECO:0000313" key="2">
    <source>
        <dbReference type="Proteomes" id="UP000503820"/>
    </source>
</evidence>
<keyword evidence="1" id="KW-0808">Transferase</keyword>
<keyword evidence="2" id="KW-1185">Reference proteome</keyword>
<sequence>MKIVFCIDDNPRYLMLARVAVRSLRRLYGDSVPVLCVYGGQDESVMQGVRDEGIALSCYAPVLNRDVVPAQFHRAIGAFLKLELALVPELAEDDFVLYCDSDIYFHSRFDDLLEIRPPYMSMAREDTAPFFHNVEQMEYQYRGKRYVVPMPFPIWTYSSGVVLFNLARLRRLDYIRNFLAYCEQNLHHIGNLDQSLLNYFFGKRITKLPPSCNCPPYRKEARREGRIIHFHGPKPWDIRPALWKDLRINHYAWFRERWYDLLSPEEAALVRSWE</sequence>
<dbReference type="InterPro" id="IPR002495">
    <property type="entry name" value="Glyco_trans_8"/>
</dbReference>
<dbReference type="GO" id="GO:0016757">
    <property type="term" value="F:glycosyltransferase activity"/>
    <property type="evidence" value="ECO:0007669"/>
    <property type="project" value="InterPro"/>
</dbReference>
<dbReference type="Pfam" id="PF01501">
    <property type="entry name" value="Glyco_transf_8"/>
    <property type="match status" value="1"/>
</dbReference>
<comment type="caution">
    <text evidence="1">The sequence shown here is derived from an EMBL/GenBank/DDBJ whole genome shotgun (WGS) entry which is preliminary data.</text>
</comment>
<dbReference type="EMBL" id="BLVP01000010">
    <property type="protein sequence ID" value="GFM37781.1"/>
    <property type="molecule type" value="Genomic_DNA"/>
</dbReference>
<dbReference type="SUPFAM" id="SSF53448">
    <property type="entry name" value="Nucleotide-diphospho-sugar transferases"/>
    <property type="match status" value="1"/>
</dbReference>
<dbReference type="Gene3D" id="3.90.550.10">
    <property type="entry name" value="Spore Coat Polysaccharide Biosynthesis Protein SpsA, Chain A"/>
    <property type="match status" value="1"/>
</dbReference>
<gene>
    <name evidence="1" type="ORF">DSM19430T_24650</name>
</gene>